<name>D9WBK3_9ACTN</name>
<protein>
    <submittedName>
        <fullName evidence="1">Uncharacterized protein</fullName>
    </submittedName>
</protein>
<dbReference type="Proteomes" id="UP000003963">
    <property type="component" value="Unassembled WGS sequence"/>
</dbReference>
<dbReference type="HOGENOM" id="CLU_2132138_0_0_11"/>
<dbReference type="STRING" id="457427.SSOG_04673"/>
<organism evidence="1 2">
    <name type="scientific">Streptomyces himastatinicus ATCC 53653</name>
    <dbReference type="NCBI Taxonomy" id="457427"/>
    <lineage>
        <taxon>Bacteria</taxon>
        <taxon>Bacillati</taxon>
        <taxon>Actinomycetota</taxon>
        <taxon>Actinomycetes</taxon>
        <taxon>Kitasatosporales</taxon>
        <taxon>Streptomycetaceae</taxon>
        <taxon>Streptomyces</taxon>
        <taxon>Streptomyces violaceusniger group</taxon>
    </lineage>
</organism>
<dbReference type="AlphaFoldDB" id="D9WBK3"/>
<proteinExistence type="predicted"/>
<accession>D9WBK3</accession>
<gene>
    <name evidence="1" type="ORF">SSOG_04673</name>
</gene>
<evidence type="ECO:0000313" key="1">
    <source>
        <dbReference type="EMBL" id="EFL24959.1"/>
    </source>
</evidence>
<evidence type="ECO:0000313" key="2">
    <source>
        <dbReference type="Proteomes" id="UP000003963"/>
    </source>
</evidence>
<sequence length="113" mass="12407">MTRRERRPHVADDSTEPAAKARERLCTGYGAQLGPLLAIDVLTTHCPDRLTAAAGGRSPGDVLGERITRGIAQEQHERRHRLESRVQSLITHHLPEDVLACATSHLLRGHLPG</sequence>
<reference evidence="1 2" key="1">
    <citation type="submission" date="2009-02" db="EMBL/GenBank/DDBJ databases">
        <title>Annotation of Streptomyces hygroscopicus strain ATCC 53653.</title>
        <authorList>
            <consortium name="The Broad Institute Genome Sequencing Platform"/>
            <consortium name="Broad Institute Microbial Sequencing Center"/>
            <person name="Fischbach M."/>
            <person name="Godfrey P."/>
            <person name="Ward D."/>
            <person name="Young S."/>
            <person name="Zeng Q."/>
            <person name="Koehrsen M."/>
            <person name="Alvarado L."/>
            <person name="Berlin A.M."/>
            <person name="Bochicchio J."/>
            <person name="Borenstein D."/>
            <person name="Chapman S.B."/>
            <person name="Chen Z."/>
            <person name="Engels R."/>
            <person name="Freedman E."/>
            <person name="Gellesch M."/>
            <person name="Goldberg J."/>
            <person name="Griggs A."/>
            <person name="Gujja S."/>
            <person name="Heilman E.R."/>
            <person name="Heiman D.I."/>
            <person name="Hepburn T.A."/>
            <person name="Howarth C."/>
            <person name="Jen D."/>
            <person name="Larson L."/>
            <person name="Lewis B."/>
            <person name="Mehta T."/>
            <person name="Park D."/>
            <person name="Pearson M."/>
            <person name="Richards J."/>
            <person name="Roberts A."/>
            <person name="Saif S."/>
            <person name="Shea T.D."/>
            <person name="Shenoy N."/>
            <person name="Sisk P."/>
            <person name="Stolte C."/>
            <person name="Sykes S.N."/>
            <person name="Thomson T."/>
            <person name="Walk T."/>
            <person name="White J."/>
            <person name="Yandava C."/>
            <person name="Straight P."/>
            <person name="Clardy J."/>
            <person name="Hung D."/>
            <person name="Kolter R."/>
            <person name="Mekalanos J."/>
            <person name="Walker S."/>
            <person name="Walsh C.T."/>
            <person name="Wieland-Brown L.C."/>
            <person name="Haas B."/>
            <person name="Nusbaum C."/>
            <person name="Birren B."/>
        </authorList>
    </citation>
    <scope>NUCLEOTIDE SEQUENCE [LARGE SCALE GENOMIC DNA]</scope>
    <source>
        <strain evidence="1 2">ATCC 53653</strain>
    </source>
</reference>
<keyword evidence="2" id="KW-1185">Reference proteome</keyword>
<dbReference type="EMBL" id="GG657754">
    <property type="protein sequence ID" value="EFL24959.1"/>
    <property type="molecule type" value="Genomic_DNA"/>
</dbReference>